<organism evidence="1 2">
    <name type="scientific">Eiseniibacteriota bacterium</name>
    <dbReference type="NCBI Taxonomy" id="2212470"/>
    <lineage>
        <taxon>Bacteria</taxon>
        <taxon>Candidatus Eiseniibacteriota</taxon>
    </lineage>
</organism>
<evidence type="ECO:0008006" key="3">
    <source>
        <dbReference type="Google" id="ProtNLM"/>
    </source>
</evidence>
<dbReference type="EMBL" id="JBHPKH010000054">
    <property type="protein sequence ID" value="MFC1572948.1"/>
    <property type="molecule type" value="Genomic_DNA"/>
</dbReference>
<reference evidence="1 2" key="1">
    <citation type="submission" date="2024-09" db="EMBL/GenBank/DDBJ databases">
        <authorList>
            <person name="D'Angelo T."/>
        </authorList>
    </citation>
    <scope>NUCLEOTIDE SEQUENCE [LARGE SCALE GENOMIC DNA]</scope>
    <source>
        <strain evidence="1">SAG AM-320-E07</strain>
    </source>
</reference>
<evidence type="ECO:0000313" key="2">
    <source>
        <dbReference type="Proteomes" id="UP001593833"/>
    </source>
</evidence>
<proteinExistence type="predicted"/>
<name>A0ABV6YKU4_UNCEI</name>
<sequence>MASTHRGRTYEVIKADLLAEAQAVGLHSKGAVLDPVLELLINGFARELESIYGRVSQALEYNRRTLLRNFFETPFLESPAQTVIGLQVREKCLVGSDMRVTWRKPVGPMTPEYVVLSEREMVPLTLSAAFYWVGDSVFRISWDGELKMTSRRYTAPGRVAARPRLLLGLTSSQESIDTRHLSFLLQPDDAGISAIFPGVDPLRSYAEYLDASNWLAADTDGTFSVENVLTALGPATDSPGSHISNRFPTEASFLASMASEHIYAPVVRRFAPGKRIGRAPLPNPVREMIGDHEDLADVAALAKGAFWLTAQLPHVVAEDPRSLFSVIATNARLAIGYRRDPPDRFNFAHNDYNLQSQLFEFGLADRPGQYCKTYGHWVVQSLVDMAGNEYPYVYDAISRGIDRWFTLEVGADDVTLIVHIPRRKVPEVGSFDLCTGHIIGPPANTPCRGVLAPRPANGLDFPEVEDLRLLVPAHAGGDGFEATSGEPDSLMGGAARVLERQYTRAAIWLRTHDRLTTLPDLESFLHATDRRVREVHAARVSLEREGNVVPGVQLNVRFDKEAKLSSEEQEAICQLATRQIEKRVPVGMWVVVRPNGDEVS</sequence>
<protein>
    <recommendedName>
        <fullName evidence="3">Baseplate protein J-like domain-containing protein</fullName>
    </recommendedName>
</protein>
<gene>
    <name evidence="1" type="ORF">ACFL6M_05045</name>
</gene>
<accession>A0ABV6YKU4</accession>
<keyword evidence="2" id="KW-1185">Reference proteome</keyword>
<dbReference type="Proteomes" id="UP001593833">
    <property type="component" value="Unassembled WGS sequence"/>
</dbReference>
<comment type="caution">
    <text evidence="1">The sequence shown here is derived from an EMBL/GenBank/DDBJ whole genome shotgun (WGS) entry which is preliminary data.</text>
</comment>
<evidence type="ECO:0000313" key="1">
    <source>
        <dbReference type="EMBL" id="MFC1572948.1"/>
    </source>
</evidence>